<dbReference type="Proteomes" id="UP000002383">
    <property type="component" value="Chromosome"/>
</dbReference>
<dbReference type="CDD" id="cd07726">
    <property type="entry name" value="ST1585-like_MBL-fold"/>
    <property type="match status" value="1"/>
</dbReference>
<proteinExistence type="predicted"/>
<feature type="domain" description="Metallo-beta-lactamase" evidence="1">
    <location>
        <begin position="26"/>
        <end position="231"/>
    </location>
</feature>
<reference evidence="2 3" key="1">
    <citation type="journal article" date="2011" name="Stand. Genomic Sci.">
        <title>Complete genome sequence of 'Thioalkalivibrio sulfidophilus' HL-EbGr7.</title>
        <authorList>
            <person name="Muyzer G."/>
            <person name="Sorokin D.Y."/>
            <person name="Mavromatis K."/>
            <person name="Lapidus A."/>
            <person name="Clum A."/>
            <person name="Ivanova N."/>
            <person name="Pati A."/>
            <person name="d'Haeseleer P."/>
            <person name="Woyke T."/>
            <person name="Kyrpides N.C."/>
        </authorList>
    </citation>
    <scope>NUCLEOTIDE SEQUENCE [LARGE SCALE GENOMIC DNA]</scope>
    <source>
        <strain evidence="2 3">HL-EbGR7</strain>
    </source>
</reference>
<dbReference type="PANTHER" id="PTHR42951:SF22">
    <property type="entry name" value="METALLO BETA-LACTAMASE SUPERFAMILY LIPOPROTEIN"/>
    <property type="match status" value="1"/>
</dbReference>
<name>B8GRN6_THISH</name>
<dbReference type="OrthoDB" id="9802991at2"/>
<dbReference type="PANTHER" id="PTHR42951">
    <property type="entry name" value="METALLO-BETA-LACTAMASE DOMAIN-CONTAINING"/>
    <property type="match status" value="1"/>
</dbReference>
<evidence type="ECO:0000313" key="3">
    <source>
        <dbReference type="Proteomes" id="UP000002383"/>
    </source>
</evidence>
<evidence type="ECO:0000259" key="1">
    <source>
        <dbReference type="SMART" id="SM00849"/>
    </source>
</evidence>
<dbReference type="InterPro" id="IPR001279">
    <property type="entry name" value="Metallo-B-lactamas"/>
</dbReference>
<dbReference type="SUPFAM" id="SSF56281">
    <property type="entry name" value="Metallo-hydrolase/oxidoreductase"/>
    <property type="match status" value="1"/>
</dbReference>
<dbReference type="AlphaFoldDB" id="B8GRN6"/>
<dbReference type="eggNOG" id="COG0491">
    <property type="taxonomic scope" value="Bacteria"/>
</dbReference>
<protein>
    <submittedName>
        <fullName evidence="2">Beta-lactamase-like protein</fullName>
    </submittedName>
</protein>
<dbReference type="InterPro" id="IPR050855">
    <property type="entry name" value="NDM-1-like"/>
</dbReference>
<dbReference type="Gene3D" id="3.60.15.10">
    <property type="entry name" value="Ribonuclease Z/Hydroxyacylglutathione hydrolase-like"/>
    <property type="match status" value="1"/>
</dbReference>
<dbReference type="HOGENOM" id="CLU_061385_1_0_6"/>
<dbReference type="KEGG" id="tgr:Tgr7_1506"/>
<dbReference type="EMBL" id="CP001339">
    <property type="protein sequence ID" value="ACL72590.1"/>
    <property type="molecule type" value="Genomic_DNA"/>
</dbReference>
<dbReference type="STRING" id="396588.Tgr7_1506"/>
<dbReference type="InterPro" id="IPR036866">
    <property type="entry name" value="RibonucZ/Hydroxyglut_hydro"/>
</dbReference>
<gene>
    <name evidence="2" type="ordered locus">Tgr7_1506</name>
</gene>
<organism evidence="2 3">
    <name type="scientific">Thioalkalivibrio sulfidiphilus (strain HL-EbGR7)</name>
    <dbReference type="NCBI Taxonomy" id="396588"/>
    <lineage>
        <taxon>Bacteria</taxon>
        <taxon>Pseudomonadati</taxon>
        <taxon>Pseudomonadota</taxon>
        <taxon>Gammaproteobacteria</taxon>
        <taxon>Chromatiales</taxon>
        <taxon>Ectothiorhodospiraceae</taxon>
        <taxon>Thioalkalivibrio</taxon>
    </lineage>
</organism>
<dbReference type="InterPro" id="IPR037482">
    <property type="entry name" value="ST1585_MBL-fold"/>
</dbReference>
<keyword evidence="3" id="KW-1185">Reference proteome</keyword>
<dbReference type="RefSeq" id="WP_012638073.1">
    <property type="nucleotide sequence ID" value="NC_011901.1"/>
</dbReference>
<sequence length="320" mass="35391">MKNKPHHEDLGHGITMIDAQLYRQGQVSTYLVVQDDRAAFVETGTAHSVSGLLEVLDLKGIPRENVDYVIPTHVHLDHAGGAGALMQHLPNARLVIHPRGARHMIDPSKLNAGAAAVYGETQMERLFGRIIPVSEDRIIEAHDGFELDFNGRPLRFLDTPGHARHHFCVVDETGDGIFSGDTFGLSYREFDTENGPFVFPTTTPVQFDPDALHASVDRLMGQGLSYMYLTHYSRVGDLPRLQADMHQLIDAFVAMAREHAHAGTARHAKLCREMMTLLLQRARAHGCTLPKADMTRLLGPDVGLNVQGLGVWLDKEMGAE</sequence>
<dbReference type="SMART" id="SM00849">
    <property type="entry name" value="Lactamase_B"/>
    <property type="match status" value="1"/>
</dbReference>
<evidence type="ECO:0000313" key="2">
    <source>
        <dbReference type="EMBL" id="ACL72590.1"/>
    </source>
</evidence>
<dbReference type="Pfam" id="PF00753">
    <property type="entry name" value="Lactamase_B"/>
    <property type="match status" value="1"/>
</dbReference>
<accession>B8GRN6</accession>